<dbReference type="Pfam" id="PF00652">
    <property type="entry name" value="Ricin_B_lectin"/>
    <property type="match status" value="2"/>
</dbReference>
<evidence type="ECO:0000256" key="2">
    <source>
        <dbReference type="ARBA" id="ARBA00010414"/>
    </source>
</evidence>
<keyword evidence="3 9" id="KW-0800">Toxin</keyword>
<dbReference type="Pfam" id="PF00161">
    <property type="entry name" value="RIP"/>
    <property type="match status" value="1"/>
</dbReference>
<dbReference type="GO" id="GO:0030598">
    <property type="term" value="F:rRNA N-glycosylase activity"/>
    <property type="evidence" value="ECO:0007669"/>
    <property type="project" value="UniProtKB-EC"/>
</dbReference>
<accession>A0A9Q0FLW7</accession>
<evidence type="ECO:0000313" key="11">
    <source>
        <dbReference type="EMBL" id="KAJ4833015.1"/>
    </source>
</evidence>
<evidence type="ECO:0000256" key="6">
    <source>
        <dbReference type="ARBA" id="ARBA00023157"/>
    </source>
</evidence>
<dbReference type="EMBL" id="JAKUCV010005028">
    <property type="protein sequence ID" value="KAJ4833015.1"/>
    <property type="molecule type" value="Genomic_DNA"/>
</dbReference>
<dbReference type="Gene3D" id="4.10.470.10">
    <property type="entry name" value="Ricin (A Subunit), domain 2"/>
    <property type="match status" value="1"/>
</dbReference>
<dbReference type="EC" id="3.2.2.22" evidence="9"/>
<evidence type="ECO:0000256" key="9">
    <source>
        <dbReference type="RuleBase" id="RU004915"/>
    </source>
</evidence>
<comment type="subunit">
    <text evidence="9">Might form dimers or tetramers of disulfide-linked A and B chains.</text>
</comment>
<dbReference type="PANTHER" id="PTHR33453:SF34">
    <property type="entry name" value="RIBOSOME-INACTIVATING PROTEIN"/>
    <property type="match status" value="1"/>
</dbReference>
<evidence type="ECO:0000259" key="10">
    <source>
        <dbReference type="SMART" id="SM00458"/>
    </source>
</evidence>
<proteinExistence type="inferred from homology"/>
<reference evidence="11" key="1">
    <citation type="submission" date="2022-02" db="EMBL/GenBank/DDBJ databases">
        <authorList>
            <person name="Henning P.M."/>
            <person name="McCubbin A.G."/>
            <person name="Shore J.S."/>
        </authorList>
    </citation>
    <scope>NUCLEOTIDE SEQUENCE</scope>
    <source>
        <strain evidence="11">F60SS</strain>
        <tissue evidence="11">Leaves</tissue>
    </source>
</reference>
<dbReference type="CDD" id="cd23443">
    <property type="entry name" value="beta-trefoil_Ricin_RIPs_II_rpt1"/>
    <property type="match status" value="1"/>
</dbReference>
<dbReference type="Gene3D" id="3.40.420.10">
    <property type="entry name" value="Ricin (A subunit), domain 1"/>
    <property type="match status" value="1"/>
</dbReference>
<comment type="similarity">
    <text evidence="9">Belongs to the ribosome-inactivating protein family.</text>
</comment>
<dbReference type="CDD" id="cd23444">
    <property type="entry name" value="beta-trefoil_Ricin_RIPs_II_rpt2"/>
    <property type="match status" value="1"/>
</dbReference>
<dbReference type="InterPro" id="IPR016138">
    <property type="entry name" value="Ribosome_inactivat_prot_sub1"/>
</dbReference>
<keyword evidence="6" id="KW-1015">Disulfide bond</keyword>
<dbReference type="Gene3D" id="2.80.10.50">
    <property type="match status" value="2"/>
</dbReference>
<keyword evidence="4 9" id="KW-0378">Hydrolase</keyword>
<dbReference type="Proteomes" id="UP001141552">
    <property type="component" value="Unassembled WGS sequence"/>
</dbReference>
<comment type="similarity">
    <text evidence="2">In the N-terminal section; belongs to the ribosome-inactivating protein family. Type 2 RIP subfamily.</text>
</comment>
<dbReference type="OrthoDB" id="1642280at2759"/>
<dbReference type="InterPro" id="IPR001574">
    <property type="entry name" value="Ribosome_inactivat_prot"/>
</dbReference>
<dbReference type="AlphaFoldDB" id="A0A9Q0FLW7"/>
<feature type="domain" description="Ricin B lectin" evidence="10">
    <location>
        <begin position="323"/>
        <end position="448"/>
    </location>
</feature>
<dbReference type="SUPFAM" id="SSF56371">
    <property type="entry name" value="Ribosome inactivating proteins (RIP)"/>
    <property type="match status" value="1"/>
</dbReference>
<organism evidence="11 12">
    <name type="scientific">Turnera subulata</name>
    <dbReference type="NCBI Taxonomy" id="218843"/>
    <lineage>
        <taxon>Eukaryota</taxon>
        <taxon>Viridiplantae</taxon>
        <taxon>Streptophyta</taxon>
        <taxon>Embryophyta</taxon>
        <taxon>Tracheophyta</taxon>
        <taxon>Spermatophyta</taxon>
        <taxon>Magnoliopsida</taxon>
        <taxon>eudicotyledons</taxon>
        <taxon>Gunneridae</taxon>
        <taxon>Pentapetalae</taxon>
        <taxon>rosids</taxon>
        <taxon>fabids</taxon>
        <taxon>Malpighiales</taxon>
        <taxon>Passifloraceae</taxon>
        <taxon>Turnera</taxon>
    </lineage>
</organism>
<dbReference type="InterPro" id="IPR017988">
    <property type="entry name" value="Ribosome_inactivat_prot_CS"/>
</dbReference>
<protein>
    <recommendedName>
        <fullName evidence="9">Ribosome-inactivating protein</fullName>
    </recommendedName>
    <component>
        <recommendedName>
            <fullName evidence="9">Ribosome-inactivating protein chain A</fullName>
        </recommendedName>
        <alternativeName>
            <fullName evidence="9">rRNA N-glycosidase</fullName>
            <ecNumber evidence="9">3.2.2.22</ecNumber>
        </alternativeName>
    </component>
    <component>
        <recommendedName>
            <fullName evidence="9">Ribosome-inactivating protein chain B</fullName>
        </recommendedName>
    </component>
</protein>
<reference evidence="11" key="2">
    <citation type="journal article" date="2023" name="Plants (Basel)">
        <title>Annotation of the Turnera subulata (Passifloraceae) Draft Genome Reveals the S-Locus Evolved after the Divergence of Turneroideae from Passifloroideae in a Stepwise Manner.</title>
        <authorList>
            <person name="Henning P.M."/>
            <person name="Roalson E.H."/>
            <person name="Mir W."/>
            <person name="McCubbin A.G."/>
            <person name="Shore J.S."/>
        </authorList>
    </citation>
    <scope>NUCLEOTIDE SEQUENCE</scope>
    <source>
        <strain evidence="11">F60SS</strain>
    </source>
</reference>
<dbReference type="InterPro" id="IPR036041">
    <property type="entry name" value="Ribosome-inact_prot_sf"/>
</dbReference>
<evidence type="ECO:0000256" key="3">
    <source>
        <dbReference type="ARBA" id="ARBA00022656"/>
    </source>
</evidence>
<dbReference type="PROSITE" id="PS00275">
    <property type="entry name" value="SHIGA_RICIN"/>
    <property type="match status" value="1"/>
</dbReference>
<dbReference type="GO" id="GO:0006952">
    <property type="term" value="P:defense response"/>
    <property type="evidence" value="ECO:0007669"/>
    <property type="project" value="UniProtKB-KW"/>
</dbReference>
<evidence type="ECO:0000256" key="4">
    <source>
        <dbReference type="ARBA" id="ARBA00022801"/>
    </source>
</evidence>
<keyword evidence="8 9" id="KW-0652">Protein synthesis inhibitor</keyword>
<dbReference type="PROSITE" id="PS50231">
    <property type="entry name" value="RICIN_B_LECTIN"/>
    <property type="match status" value="2"/>
</dbReference>
<dbReference type="InterPro" id="IPR000772">
    <property type="entry name" value="Ricin_B_lectin"/>
</dbReference>
<comment type="catalytic activity">
    <reaction evidence="1 9">
        <text>Endohydrolysis of the N-glycosidic bond at one specific adenosine on the 28S rRNA.</text>
        <dbReference type="EC" id="3.2.2.22"/>
    </reaction>
</comment>
<dbReference type="PRINTS" id="PR00396">
    <property type="entry name" value="SHIGARICIN"/>
</dbReference>
<dbReference type="InterPro" id="IPR035992">
    <property type="entry name" value="Ricin_B-like_lectins"/>
</dbReference>
<comment type="function">
    <text evidence="9">The A chain is responsible for inhibiting protein synthesis through the catalytic inactivation of 60S ribosomal subunits by removing adenine from position 4,324 of 28S rRNA. The B chain binds to cell receptors and probably facilitates the entry into the cell of the A chain; B chains are also responsible for cell agglutination (lectin activity).</text>
</comment>
<evidence type="ECO:0000256" key="1">
    <source>
        <dbReference type="ARBA" id="ARBA00000237"/>
    </source>
</evidence>
<keyword evidence="12" id="KW-1185">Reference proteome</keyword>
<comment type="caution">
    <text evidence="11">The sequence shown here is derived from an EMBL/GenBank/DDBJ whole genome shotgun (WGS) entry which is preliminary data.</text>
</comment>
<evidence type="ECO:0000313" key="12">
    <source>
        <dbReference type="Proteomes" id="UP001141552"/>
    </source>
</evidence>
<evidence type="ECO:0000256" key="7">
    <source>
        <dbReference type="ARBA" id="ARBA00023180"/>
    </source>
</evidence>
<evidence type="ECO:0000256" key="8">
    <source>
        <dbReference type="ARBA" id="ARBA00023193"/>
    </source>
</evidence>
<dbReference type="SMART" id="SM00458">
    <property type="entry name" value="RICIN"/>
    <property type="match status" value="2"/>
</dbReference>
<keyword evidence="7" id="KW-0325">Glycoprotein</keyword>
<dbReference type="PANTHER" id="PTHR33453">
    <property type="match status" value="1"/>
</dbReference>
<keyword evidence="5 9" id="KW-0611">Plant defense</keyword>
<feature type="domain" description="Ricin B lectin" evidence="10">
    <location>
        <begin position="452"/>
        <end position="576"/>
    </location>
</feature>
<name>A0A9Q0FLW7_9ROSI</name>
<dbReference type="GO" id="GO:0017148">
    <property type="term" value="P:negative regulation of translation"/>
    <property type="evidence" value="ECO:0007669"/>
    <property type="project" value="UniProtKB-KW"/>
</dbReference>
<sequence length="577" mass="64342">MRRSWRVSAIMPLLWWTVLTGLAWLFPLALEDEYLLYTVGLHGFKVVNFTTASATKESYRQFIEALRTALGSEYKRHEIPVLRELQTVADAERFLLVKLSNQPGGEGAAIALALDVINANVVAYQAGRQSYFFSDAPDLAFHYLFTRTEKKNKLPFGAKYAQLERAAAANRMDIHLGILALDEAISSLHRSSRTQEKSLAHSLLVIMQMVAEAARFRNIEQQVRFSIRMDGYQSFLPDASILALQTNWIPLSAEIQESNQGAFSHAVQLRRANGQMFSVDSVSGILKANLGFLQFICRAGEPDEHVIRPVVANDYDETCLEPEPTIRIIGRNGLCVDVSGDDYTDGNPIILYTCKSTESANQLWTLKRDGTIQSKGKCLTTYNYGPESYVMIYNCSTAAKSTTLWVLDAGSIINPESLLSLSAESASIGTILAVEPNMYASRQGWLLSNSTEPFVTSIVGFKDLCLQVKGSAVWIEECASNKIEQQWGLYADGTIRPQRTNYKCLTCNNRFEGATVIIINCTRNGWSSQRWMFKNDGTIMNVYSGLVMEVKESDLSLQQIIIGPPTGTPNQKWIPLL</sequence>
<dbReference type="InterPro" id="IPR017989">
    <property type="entry name" value="Ribosome_inactivat_1/2"/>
</dbReference>
<dbReference type="GO" id="GO:0090729">
    <property type="term" value="F:toxin activity"/>
    <property type="evidence" value="ECO:0007669"/>
    <property type="project" value="UniProtKB-KW"/>
</dbReference>
<gene>
    <name evidence="11" type="ORF">Tsubulata_001701</name>
</gene>
<evidence type="ECO:0000256" key="5">
    <source>
        <dbReference type="ARBA" id="ARBA00022821"/>
    </source>
</evidence>
<dbReference type="SUPFAM" id="SSF50370">
    <property type="entry name" value="Ricin B-like lectins"/>
    <property type="match status" value="2"/>
</dbReference>
<dbReference type="InterPro" id="IPR016139">
    <property type="entry name" value="Ribosome_inactivat_prot_sub2"/>
</dbReference>